<dbReference type="PANTHER" id="PTHR12993">
    <property type="entry name" value="N-ACETYLGLUCOSAMINYL-PHOSPHATIDYLINOSITOL DE-N-ACETYLASE-RELATED"/>
    <property type="match status" value="1"/>
</dbReference>
<dbReference type="RefSeq" id="WP_157086123.1">
    <property type="nucleotide sequence ID" value="NZ_CP136137.1"/>
</dbReference>
<evidence type="ECO:0000313" key="2">
    <source>
        <dbReference type="EMBL" id="WYY06726.1"/>
    </source>
</evidence>
<dbReference type="Proteomes" id="UP001479933">
    <property type="component" value="Chromosome"/>
</dbReference>
<keyword evidence="1" id="KW-0862">Zinc</keyword>
<dbReference type="SUPFAM" id="SSF102588">
    <property type="entry name" value="LmbE-like"/>
    <property type="match status" value="1"/>
</dbReference>
<name>A0ABZ2TZ85_9ACTN</name>
<accession>A0ABZ2TZ85</accession>
<dbReference type="InterPro" id="IPR003737">
    <property type="entry name" value="GlcNAc_PI_deacetylase-related"/>
</dbReference>
<dbReference type="EMBL" id="CP136137">
    <property type="protein sequence ID" value="WYY06726.1"/>
    <property type="molecule type" value="Genomic_DNA"/>
</dbReference>
<reference evidence="2 3" key="1">
    <citation type="journal article" date="2023" name="Virus Evol.">
        <title>Computational host range prediction-The good, the bad, and the ugly.</title>
        <authorList>
            <person name="Howell A.A."/>
            <person name="Versoza C.J."/>
            <person name="Pfeifer S.P."/>
        </authorList>
    </citation>
    <scope>NUCLEOTIDE SEQUENCE [LARGE SCALE GENOMIC DNA]</scope>
    <source>
        <strain evidence="2 3">1610/1b</strain>
    </source>
</reference>
<gene>
    <name evidence="2" type="ORF">RVF87_16955</name>
</gene>
<evidence type="ECO:0000256" key="1">
    <source>
        <dbReference type="ARBA" id="ARBA00022833"/>
    </source>
</evidence>
<organism evidence="2 3">
    <name type="scientific">Gordonia hydrophobica</name>
    <dbReference type="NCBI Taxonomy" id="40516"/>
    <lineage>
        <taxon>Bacteria</taxon>
        <taxon>Bacillati</taxon>
        <taxon>Actinomycetota</taxon>
        <taxon>Actinomycetes</taxon>
        <taxon>Mycobacteriales</taxon>
        <taxon>Gordoniaceae</taxon>
        <taxon>Gordonia</taxon>
    </lineage>
</organism>
<dbReference type="Pfam" id="PF02585">
    <property type="entry name" value="PIG-L"/>
    <property type="match status" value="1"/>
</dbReference>
<proteinExistence type="predicted"/>
<dbReference type="Gene3D" id="3.40.50.10320">
    <property type="entry name" value="LmbE-like"/>
    <property type="match status" value="1"/>
</dbReference>
<protein>
    <submittedName>
        <fullName evidence="2">PIG-L family deacetylase</fullName>
    </submittedName>
</protein>
<keyword evidence="3" id="KW-1185">Reference proteome</keyword>
<sequence length="254" mass="27608">MSDVSGSTRALFVHAHPDDESLWTGGTMARLARSGAEVSLVTCTWVRGTTRHGELVDAARQLELAREPIMLGYADSFVPESAPGATSFILAPFDEQVAALVEHLRSLKPHIVVTYDAYGMYGHPDHIHANRLACAAADAAAIAAYHPDLGEPWQVSSLYFITIPMTTVAQLRPHLSDASHLPIDGTHADRIDVVVDVDDCTGCKIRAIQCHKTEMARSASMKDFAALPAPEQRLFLRTEAYLRRDLVPGGAELV</sequence>
<evidence type="ECO:0000313" key="3">
    <source>
        <dbReference type="Proteomes" id="UP001479933"/>
    </source>
</evidence>
<dbReference type="PANTHER" id="PTHR12993:SF26">
    <property type="entry name" value="1D-MYO-INOSITOL 2-ACETAMIDO-2-DEOXY-ALPHA-D-GLUCOPYRANOSIDE DEACETYLASE"/>
    <property type="match status" value="1"/>
</dbReference>
<dbReference type="InterPro" id="IPR024078">
    <property type="entry name" value="LmbE-like_dom_sf"/>
</dbReference>